<reference evidence="3 4" key="1">
    <citation type="submission" date="2015-06" db="EMBL/GenBank/DDBJ databases">
        <title>Genome sequence of Mycobacterium kumamotonense strain Roo.</title>
        <authorList>
            <person name="Greninger A.L."/>
            <person name="Cunningham G."/>
            <person name="Miller S."/>
        </authorList>
    </citation>
    <scope>NUCLEOTIDE SEQUENCE [LARGE SCALE GENOMIC DNA]</scope>
    <source>
        <strain evidence="3 4">Roo</strain>
    </source>
</reference>
<dbReference type="InterPro" id="IPR011067">
    <property type="entry name" value="Plasmid_toxin/cell-grow_inhib"/>
</dbReference>
<name>A0A1B8SDX7_9MYCO</name>
<dbReference type="GO" id="GO:0003677">
    <property type="term" value="F:DNA binding"/>
    <property type="evidence" value="ECO:0007669"/>
    <property type="project" value="InterPro"/>
</dbReference>
<evidence type="ECO:0000256" key="2">
    <source>
        <dbReference type="ARBA" id="ARBA00022649"/>
    </source>
</evidence>
<keyword evidence="4" id="KW-1185">Reference proteome</keyword>
<dbReference type="RefSeq" id="WP_065288667.1">
    <property type="nucleotide sequence ID" value="NZ_LFOE01000023.1"/>
</dbReference>
<comment type="similarity">
    <text evidence="1">Belongs to the PemK/MazF family.</text>
</comment>
<dbReference type="Pfam" id="PF02452">
    <property type="entry name" value="PemK_toxin"/>
    <property type="match status" value="1"/>
</dbReference>
<evidence type="ECO:0000313" key="4">
    <source>
        <dbReference type="Proteomes" id="UP000092668"/>
    </source>
</evidence>
<organism evidence="3 4">
    <name type="scientific">Mycolicibacter kumamotonensis</name>
    <dbReference type="NCBI Taxonomy" id="354243"/>
    <lineage>
        <taxon>Bacteria</taxon>
        <taxon>Bacillati</taxon>
        <taxon>Actinomycetota</taxon>
        <taxon>Actinomycetes</taxon>
        <taxon>Mycobacteriales</taxon>
        <taxon>Mycobacteriaceae</taxon>
        <taxon>Mycolicibacter</taxon>
    </lineage>
</organism>
<dbReference type="Proteomes" id="UP000092668">
    <property type="component" value="Unassembled WGS sequence"/>
</dbReference>
<dbReference type="InterPro" id="IPR003477">
    <property type="entry name" value="PemK-like"/>
</dbReference>
<accession>A0A1B8SDX7</accession>
<dbReference type="SUPFAM" id="SSF50118">
    <property type="entry name" value="Cell growth inhibitor/plasmid maintenance toxic component"/>
    <property type="match status" value="1"/>
</dbReference>
<keyword evidence="2" id="KW-1277">Toxin-antitoxin system</keyword>
<comment type="caution">
    <text evidence="3">The sequence shown here is derived from an EMBL/GenBank/DDBJ whole genome shotgun (WGS) entry which is preliminary data.</text>
</comment>
<dbReference type="AlphaFoldDB" id="A0A1B8SDX7"/>
<proteinExistence type="inferred from homology"/>
<dbReference type="Gene3D" id="2.30.30.110">
    <property type="match status" value="1"/>
</dbReference>
<dbReference type="EMBL" id="LFOE01000023">
    <property type="protein sequence ID" value="OBY30935.1"/>
    <property type="molecule type" value="Genomic_DNA"/>
</dbReference>
<evidence type="ECO:0008006" key="5">
    <source>
        <dbReference type="Google" id="ProtNLM"/>
    </source>
</evidence>
<dbReference type="OrthoDB" id="4966310at2"/>
<evidence type="ECO:0000256" key="1">
    <source>
        <dbReference type="ARBA" id="ARBA00007521"/>
    </source>
</evidence>
<protein>
    <recommendedName>
        <fullName evidence="5">Type II toxin-antitoxin system PemK/MazF family toxin</fullName>
    </recommendedName>
</protein>
<gene>
    <name evidence="3" type="ORF">ACT18_15185</name>
</gene>
<evidence type="ECO:0000313" key="3">
    <source>
        <dbReference type="EMBL" id="OBY30935.1"/>
    </source>
</evidence>
<sequence length="106" mass="11366">MSWPLSRGQVIRADIGLNEPKLVVIVSNNRRNRHLGDVLAARLTTSPTPPLPSIVELTGETLSGRVVCDDIMPVYQDEVVGTVAALSPRTMVAINRGLAAALDLPQ</sequence>